<dbReference type="EMBL" id="BEGY01000037">
    <property type="protein sequence ID" value="GAX78934.1"/>
    <property type="molecule type" value="Genomic_DNA"/>
</dbReference>
<dbReference type="STRING" id="1157962.A0A250X773"/>
<sequence>MGVSDSRDEKRQYVLVPPLFEREVRKRSRFAKSSYDFLFSKQSLHWLFSDYLTVHGVHGKLLFSPPVDPSITVKTKLSIASGSNMILRYQPYGPDQTGTFVEVKAFPLRPGQTFIRGCAFNPKLGVGIFGTLPVVGGSYTKSSITQKVVGVRYSSPAFTCGMTVSPMQSMLRQMWMAARFEGITAGVKLEATGGGFSNSPMHQDIALRWPWTLNHEELLSWLRLNSSFAVSYSPVASLTSPSTGGRRNFTASLELVQGALLVTSFHQHMAVTRRTLNPLESQDVVGITNYIDIGIQMVTPLLTSDNDGSTADAVDSRNWKPSVSSAISHKAEVLEPGLNIAASWQANKNWLVKARVGTSSAAASVGVRAWFEPSIMLAGCVQYGYPQSCNRSSATEKTSSHAALSSSSLFAWSHNTFGNLRFGILIQIENFGALKYERGSQEYHGRALLQRHEATDVDVANFEGRQEHVEEKLRNNPEGQAEVSYL</sequence>
<protein>
    <submittedName>
        <fullName evidence="1">Uncharacterized protein</fullName>
    </submittedName>
</protein>
<dbReference type="Proteomes" id="UP000232323">
    <property type="component" value="Unassembled WGS sequence"/>
</dbReference>
<comment type="caution">
    <text evidence="1">The sequence shown here is derived from an EMBL/GenBank/DDBJ whole genome shotgun (WGS) entry which is preliminary data.</text>
</comment>
<organism evidence="1 2">
    <name type="scientific">Chlamydomonas eustigma</name>
    <dbReference type="NCBI Taxonomy" id="1157962"/>
    <lineage>
        <taxon>Eukaryota</taxon>
        <taxon>Viridiplantae</taxon>
        <taxon>Chlorophyta</taxon>
        <taxon>core chlorophytes</taxon>
        <taxon>Chlorophyceae</taxon>
        <taxon>CS clade</taxon>
        <taxon>Chlamydomonadales</taxon>
        <taxon>Chlamydomonadaceae</taxon>
        <taxon>Chlamydomonas</taxon>
    </lineage>
</organism>
<proteinExistence type="predicted"/>
<name>A0A250X773_9CHLO</name>
<reference evidence="1 2" key="1">
    <citation type="submission" date="2017-08" db="EMBL/GenBank/DDBJ databases">
        <title>Acidophilic green algal genome provides insights into adaptation to an acidic environment.</title>
        <authorList>
            <person name="Hirooka S."/>
            <person name="Hirose Y."/>
            <person name="Kanesaki Y."/>
            <person name="Higuchi S."/>
            <person name="Fujiwara T."/>
            <person name="Onuma R."/>
            <person name="Era A."/>
            <person name="Ohbayashi R."/>
            <person name="Uzuka A."/>
            <person name="Nozaki H."/>
            <person name="Yoshikawa H."/>
            <person name="Miyagishima S.Y."/>
        </authorList>
    </citation>
    <scope>NUCLEOTIDE SEQUENCE [LARGE SCALE GENOMIC DNA]</scope>
    <source>
        <strain evidence="1 2">NIES-2499</strain>
    </source>
</reference>
<keyword evidence="2" id="KW-1185">Reference proteome</keyword>
<evidence type="ECO:0000313" key="1">
    <source>
        <dbReference type="EMBL" id="GAX78934.1"/>
    </source>
</evidence>
<accession>A0A250X773</accession>
<dbReference type="PANTHER" id="PTHR35738:SF3">
    <property type="entry name" value="OS05G0577800 PROTEIN"/>
    <property type="match status" value="1"/>
</dbReference>
<dbReference type="PANTHER" id="PTHR35738">
    <property type="entry name" value="OS05G0577800 PROTEIN"/>
    <property type="match status" value="1"/>
</dbReference>
<dbReference type="OrthoDB" id="439326at2759"/>
<dbReference type="AlphaFoldDB" id="A0A250X773"/>
<gene>
    <name evidence="1" type="ORF">CEUSTIGMA_g6374.t1</name>
</gene>
<evidence type="ECO:0000313" key="2">
    <source>
        <dbReference type="Proteomes" id="UP000232323"/>
    </source>
</evidence>